<protein>
    <recommendedName>
        <fullName evidence="4">MARVEL domain-containing protein</fullName>
    </recommendedName>
</protein>
<feature type="transmembrane region" description="Helical" evidence="1">
    <location>
        <begin position="243"/>
        <end position="264"/>
    </location>
</feature>
<organism evidence="2 3">
    <name type="scientific">Thyridium curvatum</name>
    <dbReference type="NCBI Taxonomy" id="1093900"/>
    <lineage>
        <taxon>Eukaryota</taxon>
        <taxon>Fungi</taxon>
        <taxon>Dikarya</taxon>
        <taxon>Ascomycota</taxon>
        <taxon>Pezizomycotina</taxon>
        <taxon>Sordariomycetes</taxon>
        <taxon>Sordariomycetidae</taxon>
        <taxon>Thyridiales</taxon>
        <taxon>Thyridiaceae</taxon>
        <taxon>Thyridium</taxon>
    </lineage>
</organism>
<evidence type="ECO:0000256" key="1">
    <source>
        <dbReference type="SAM" id="Phobius"/>
    </source>
</evidence>
<feature type="transmembrane region" description="Helical" evidence="1">
    <location>
        <begin position="174"/>
        <end position="192"/>
    </location>
</feature>
<name>A0A507AT38_9PEZI</name>
<dbReference type="Proteomes" id="UP000319257">
    <property type="component" value="Unassembled WGS sequence"/>
</dbReference>
<dbReference type="OrthoDB" id="5342507at2759"/>
<dbReference type="AlphaFoldDB" id="A0A507AT38"/>
<evidence type="ECO:0000313" key="2">
    <source>
        <dbReference type="EMBL" id="TPX09664.1"/>
    </source>
</evidence>
<feature type="transmembrane region" description="Helical" evidence="1">
    <location>
        <begin position="147"/>
        <end position="167"/>
    </location>
</feature>
<dbReference type="EMBL" id="SKBQ01000064">
    <property type="protein sequence ID" value="TPX09664.1"/>
    <property type="molecule type" value="Genomic_DNA"/>
</dbReference>
<keyword evidence="1" id="KW-0812">Transmembrane</keyword>
<comment type="caution">
    <text evidence="2">The sequence shown here is derived from an EMBL/GenBank/DDBJ whole genome shotgun (WGS) entry which is preliminary data.</text>
</comment>
<gene>
    <name evidence="2" type="ORF">E0L32_009137</name>
</gene>
<accession>A0A507AT38</accession>
<keyword evidence="1" id="KW-0472">Membrane</keyword>
<proteinExistence type="predicted"/>
<feature type="transmembrane region" description="Helical" evidence="1">
    <location>
        <begin position="107"/>
        <end position="127"/>
    </location>
</feature>
<dbReference type="RefSeq" id="XP_030991375.1">
    <property type="nucleotide sequence ID" value="XM_031144069.1"/>
</dbReference>
<keyword evidence="1" id="KW-1133">Transmembrane helix</keyword>
<evidence type="ECO:0008006" key="4">
    <source>
        <dbReference type="Google" id="ProtNLM"/>
    </source>
</evidence>
<dbReference type="GeneID" id="41976584"/>
<sequence length="406" mass="42922">MCALKRSQRPCMGHGSADDLPLDRFLSAGGLNHFELSTAPTALVLAQYGPDNPNESDVTPTGDAAVHLQVQSWTNSLHSNISKLKHSQDEPETMGAKSGLGLKFLQWFIRGIEFCCAAVVLALYSYFLATLHNHDLPIATYIRAVEGISGAAVLYTILGLLLLCCLAGFALTSFIAIVLDVAFAGAFIYVATANRGGASSCSGYVDTPFGSGDADNHVTDDGHGGFTHLPSLRTACRMETACLAVSIVAVIFFLLSALMEVALVRHHRKEKRFGPGPQNNYTSGYGSRRKGLFGWRRRRHDRAAAAANENALPEHTHPSAMRDSYATEATAVGDGRVSSTYPKHGEAGYGHAGAGAAGVGTGPVHPDPAYGHTGVVGGVHGTEPATYPAGGNYRYDDGVYTRGTAV</sequence>
<evidence type="ECO:0000313" key="3">
    <source>
        <dbReference type="Proteomes" id="UP000319257"/>
    </source>
</evidence>
<dbReference type="InParanoid" id="A0A507AT38"/>
<keyword evidence="3" id="KW-1185">Reference proteome</keyword>
<reference evidence="2 3" key="1">
    <citation type="submission" date="2019-06" db="EMBL/GenBank/DDBJ databases">
        <title>Draft genome sequence of the filamentous fungus Phialemoniopsis curvata isolated from diesel fuel.</title>
        <authorList>
            <person name="Varaljay V.A."/>
            <person name="Lyon W.J."/>
            <person name="Crouch A.L."/>
            <person name="Drake C.E."/>
            <person name="Hollomon J.M."/>
            <person name="Nadeau L.J."/>
            <person name="Nunn H.S."/>
            <person name="Stevenson B.S."/>
            <person name="Bojanowski C.L."/>
            <person name="Crookes-Goodson W.J."/>
        </authorList>
    </citation>
    <scope>NUCLEOTIDE SEQUENCE [LARGE SCALE GENOMIC DNA]</scope>
    <source>
        <strain evidence="2 3">D216</strain>
    </source>
</reference>